<evidence type="ECO:0000313" key="2">
    <source>
        <dbReference type="EMBL" id="TGG93313.1"/>
    </source>
</evidence>
<keyword evidence="1" id="KW-0472">Membrane</keyword>
<gene>
    <name evidence="2" type="ORF">E4656_09665</name>
</gene>
<feature type="transmembrane region" description="Helical" evidence="1">
    <location>
        <begin position="15"/>
        <end position="42"/>
    </location>
</feature>
<organism evidence="2 3">
    <name type="scientific">Natronospirillum operosum</name>
    <dbReference type="NCBI Taxonomy" id="2759953"/>
    <lineage>
        <taxon>Bacteria</taxon>
        <taxon>Pseudomonadati</taxon>
        <taxon>Pseudomonadota</taxon>
        <taxon>Gammaproteobacteria</taxon>
        <taxon>Oceanospirillales</taxon>
        <taxon>Natronospirillaceae</taxon>
        <taxon>Natronospirillum</taxon>
    </lineage>
</organism>
<proteinExistence type="predicted"/>
<accession>A0A4Z0WBL6</accession>
<comment type="caution">
    <text evidence="2">The sequence shown here is derived from an EMBL/GenBank/DDBJ whole genome shotgun (WGS) entry which is preliminary data.</text>
</comment>
<feature type="transmembrane region" description="Helical" evidence="1">
    <location>
        <begin position="49"/>
        <end position="68"/>
    </location>
</feature>
<keyword evidence="3" id="KW-1185">Reference proteome</keyword>
<name>A0A4Z0WBL6_9GAMM</name>
<dbReference type="OrthoDB" id="6194040at2"/>
<keyword evidence="1" id="KW-0812">Transmembrane</keyword>
<feature type="transmembrane region" description="Helical" evidence="1">
    <location>
        <begin position="184"/>
        <end position="204"/>
    </location>
</feature>
<evidence type="ECO:0000256" key="1">
    <source>
        <dbReference type="SAM" id="Phobius"/>
    </source>
</evidence>
<dbReference type="EMBL" id="SRMF01000003">
    <property type="protein sequence ID" value="TGG93313.1"/>
    <property type="molecule type" value="Genomic_DNA"/>
</dbReference>
<evidence type="ECO:0008006" key="4">
    <source>
        <dbReference type="Google" id="ProtNLM"/>
    </source>
</evidence>
<evidence type="ECO:0000313" key="3">
    <source>
        <dbReference type="Proteomes" id="UP000297475"/>
    </source>
</evidence>
<dbReference type="Proteomes" id="UP000297475">
    <property type="component" value="Unassembled WGS sequence"/>
</dbReference>
<reference evidence="2 3" key="1">
    <citation type="submission" date="2019-04" db="EMBL/GenBank/DDBJ databases">
        <title>Natronospirillum operosus gen. nov., sp. nov., a haloalkaliphilic satellite isolated from decaying biomass of laboratory culture of cyanobacterium Geitlerinema sp. and proposal of Natronospirillaceae fam. nov. and Saccharospirillaceae fam. nov.</title>
        <authorList>
            <person name="Kevbrin V."/>
            <person name="Boltyanskaya Y."/>
            <person name="Koziaeva V."/>
            <person name="Grouzdev D.S."/>
            <person name="Park M."/>
            <person name="Cho J."/>
        </authorList>
    </citation>
    <scope>NUCLEOTIDE SEQUENCE [LARGE SCALE GENOMIC DNA]</scope>
    <source>
        <strain evidence="2 3">G-116</strain>
    </source>
</reference>
<feature type="transmembrane region" description="Helical" evidence="1">
    <location>
        <begin position="80"/>
        <end position="103"/>
    </location>
</feature>
<sequence>MSSNVLYYGRIGLRVALILGLILVVVVGLVLLSGEGLISLWLDERQRWWVLLVTSLLYALLLAIPFVPGVELGWLIMGVFGQYGLVAAWFSTVCGLSLSYGVARRLRDHRWLERIHAARERLDQADPASLPPLRRLLRWGLCFYQNHPYVFLFVTLNLPGNWVIGGGGGIAALAGLARSTRYRLFLPTVAVATGLVPLLLWLGLMQT</sequence>
<keyword evidence="1" id="KW-1133">Transmembrane helix</keyword>
<dbReference type="AlphaFoldDB" id="A0A4Z0WBL6"/>
<protein>
    <recommendedName>
        <fullName evidence="4">TVP38/TMEM64 family membrane protein</fullName>
    </recommendedName>
</protein>
<dbReference type="RefSeq" id="WP_135483022.1">
    <property type="nucleotide sequence ID" value="NZ_SRMF01000003.1"/>
</dbReference>
<feature type="transmembrane region" description="Helical" evidence="1">
    <location>
        <begin position="160"/>
        <end position="177"/>
    </location>
</feature>